<dbReference type="EMBL" id="CP012801">
    <property type="protein sequence ID" value="ALJ58061.1"/>
    <property type="molecule type" value="Genomic_DNA"/>
</dbReference>
<evidence type="ECO:0000313" key="2">
    <source>
        <dbReference type="Proteomes" id="UP000061809"/>
    </source>
</evidence>
<organism evidence="1 2">
    <name type="scientific">Bacteroides cellulosilyticus</name>
    <dbReference type="NCBI Taxonomy" id="246787"/>
    <lineage>
        <taxon>Bacteria</taxon>
        <taxon>Pseudomonadati</taxon>
        <taxon>Bacteroidota</taxon>
        <taxon>Bacteroidia</taxon>
        <taxon>Bacteroidales</taxon>
        <taxon>Bacteroidaceae</taxon>
        <taxon>Bacteroides</taxon>
    </lineage>
</organism>
<proteinExistence type="predicted"/>
<dbReference type="AlphaFoldDB" id="A0A0P0GLQ7"/>
<reference evidence="1 2" key="1">
    <citation type="journal article" date="2015" name="Science">
        <title>Genetic determinants of in vivo fitness and diet responsiveness in multiple human gut Bacteroides.</title>
        <authorList>
            <person name="Wu M."/>
            <person name="McNulty N.P."/>
            <person name="Rodionov D.A."/>
            <person name="Khoroshkin M.S."/>
            <person name="Griffin N.W."/>
            <person name="Cheng J."/>
            <person name="Latreille P."/>
            <person name="Kerstetter R.A."/>
            <person name="Terrapon N."/>
            <person name="Henrissat B."/>
            <person name="Osterman A.L."/>
            <person name="Gordon J.I."/>
        </authorList>
    </citation>
    <scope>NUCLEOTIDE SEQUENCE [LARGE SCALE GENOMIC DNA]</scope>
    <source>
        <strain evidence="1 2">WH2</strain>
    </source>
</reference>
<dbReference type="KEGG" id="bcel:BcellWH2_00798"/>
<dbReference type="Proteomes" id="UP000061809">
    <property type="component" value="Chromosome"/>
</dbReference>
<dbReference type="PATRIC" id="fig|246787.4.peg.823"/>
<sequence>MATEINIEEIKNKAVHSDLLKAMYLINQARSIVSGTMDEKELRDAGQWDCLDDTVSRLNECSRDIGYIIGVTVTGRVELMMR</sequence>
<dbReference type="RefSeq" id="WP_029429228.1">
    <property type="nucleotide sequence ID" value="NZ_CP012801.1"/>
</dbReference>
<gene>
    <name evidence="1" type="ORF">BcellWH2_00798</name>
</gene>
<name>A0A0P0GLQ7_9BACE</name>
<accession>A0A0P0GLQ7</accession>
<evidence type="ECO:0000313" key="1">
    <source>
        <dbReference type="EMBL" id="ALJ58061.1"/>
    </source>
</evidence>
<protein>
    <submittedName>
        <fullName evidence="1">Uncharacterized protein</fullName>
    </submittedName>
</protein>